<dbReference type="RefSeq" id="WP_157340855.1">
    <property type="nucleotide sequence ID" value="NZ_WSEK01000004.1"/>
</dbReference>
<evidence type="ECO:0000313" key="7">
    <source>
        <dbReference type="Proteomes" id="UP000473525"/>
    </source>
</evidence>
<evidence type="ECO:0000256" key="5">
    <source>
        <dbReference type="SAM" id="Phobius"/>
    </source>
</evidence>
<evidence type="ECO:0000256" key="4">
    <source>
        <dbReference type="ARBA" id="ARBA00023136"/>
    </source>
</evidence>
<dbReference type="Proteomes" id="UP000473525">
    <property type="component" value="Unassembled WGS sequence"/>
</dbReference>
<evidence type="ECO:0000256" key="1">
    <source>
        <dbReference type="ARBA" id="ARBA00004127"/>
    </source>
</evidence>
<dbReference type="InterPro" id="IPR052527">
    <property type="entry name" value="Metal_cation-efflux_comp"/>
</dbReference>
<keyword evidence="6" id="KW-0489">Methyltransferase</keyword>
<evidence type="ECO:0000256" key="3">
    <source>
        <dbReference type="ARBA" id="ARBA00022989"/>
    </source>
</evidence>
<sequence length="155" mass="17713">MPSADDTVAFRLWPPLAIGAPLLLGWLLTARFGDPVDLGQWRLPLGWALVLLFVGWNSWALWLFHRHETGLLPGQATTTMIEEGPYRLSRNPLYVGLLALYLGLALLAPTWWGLVLVPVAVLLLLWGAIRPEERFLRERFGAPYDDYARRVRRWL</sequence>
<reference evidence="6 7" key="1">
    <citation type="submission" date="2019-12" db="EMBL/GenBank/DDBJ databases">
        <authorList>
            <person name="Huq M.A."/>
        </authorList>
    </citation>
    <scope>NUCLEOTIDE SEQUENCE [LARGE SCALE GENOMIC DNA]</scope>
    <source>
        <strain evidence="6 7">MAH-18</strain>
    </source>
</reference>
<dbReference type="Gene3D" id="1.20.120.1630">
    <property type="match status" value="1"/>
</dbReference>
<name>A0A6L6XPD7_9ACTN</name>
<keyword evidence="3 5" id="KW-1133">Transmembrane helix</keyword>
<dbReference type="GO" id="GO:0012505">
    <property type="term" value="C:endomembrane system"/>
    <property type="evidence" value="ECO:0007669"/>
    <property type="project" value="UniProtKB-SubCell"/>
</dbReference>
<dbReference type="InterPro" id="IPR007318">
    <property type="entry name" value="Phopholipid_MeTrfase"/>
</dbReference>
<feature type="transmembrane region" description="Helical" evidence="5">
    <location>
        <begin position="98"/>
        <end position="129"/>
    </location>
</feature>
<comment type="subcellular location">
    <subcellularLocation>
        <location evidence="1">Endomembrane system</location>
        <topology evidence="1">Multi-pass membrane protein</topology>
    </subcellularLocation>
</comment>
<dbReference type="EMBL" id="WSEK01000004">
    <property type="protein sequence ID" value="MVQ48587.1"/>
    <property type="molecule type" value="Genomic_DNA"/>
</dbReference>
<protein>
    <submittedName>
        <fullName evidence="6">Isoprenylcysteine carboxylmethyltransferase family protein</fullName>
    </submittedName>
</protein>
<keyword evidence="6" id="KW-0808">Transferase</keyword>
<keyword evidence="2 5" id="KW-0812">Transmembrane</keyword>
<feature type="transmembrane region" description="Helical" evidence="5">
    <location>
        <begin position="12"/>
        <end position="33"/>
    </location>
</feature>
<feature type="transmembrane region" description="Helical" evidence="5">
    <location>
        <begin position="45"/>
        <end position="64"/>
    </location>
</feature>
<proteinExistence type="predicted"/>
<keyword evidence="7" id="KW-1185">Reference proteome</keyword>
<evidence type="ECO:0000313" key="6">
    <source>
        <dbReference type="EMBL" id="MVQ48587.1"/>
    </source>
</evidence>
<dbReference type="Pfam" id="PF04191">
    <property type="entry name" value="PEMT"/>
    <property type="match status" value="1"/>
</dbReference>
<organism evidence="6 7">
    <name type="scientific">Nocardioides agri</name>
    <dbReference type="NCBI Taxonomy" id="2682843"/>
    <lineage>
        <taxon>Bacteria</taxon>
        <taxon>Bacillati</taxon>
        <taxon>Actinomycetota</taxon>
        <taxon>Actinomycetes</taxon>
        <taxon>Propionibacteriales</taxon>
        <taxon>Nocardioidaceae</taxon>
        <taxon>Nocardioides</taxon>
    </lineage>
</organism>
<dbReference type="GO" id="GO:0032259">
    <property type="term" value="P:methylation"/>
    <property type="evidence" value="ECO:0007669"/>
    <property type="project" value="UniProtKB-KW"/>
</dbReference>
<accession>A0A6L6XPD7</accession>
<dbReference type="PANTHER" id="PTHR43847">
    <property type="entry name" value="BLL3993 PROTEIN"/>
    <property type="match status" value="1"/>
</dbReference>
<dbReference type="PANTHER" id="PTHR43847:SF1">
    <property type="entry name" value="BLL3993 PROTEIN"/>
    <property type="match status" value="1"/>
</dbReference>
<evidence type="ECO:0000256" key="2">
    <source>
        <dbReference type="ARBA" id="ARBA00022692"/>
    </source>
</evidence>
<comment type="caution">
    <text evidence="6">The sequence shown here is derived from an EMBL/GenBank/DDBJ whole genome shotgun (WGS) entry which is preliminary data.</text>
</comment>
<keyword evidence="4 5" id="KW-0472">Membrane</keyword>
<gene>
    <name evidence="6" type="ORF">GON03_05295</name>
</gene>
<dbReference type="GO" id="GO:0008168">
    <property type="term" value="F:methyltransferase activity"/>
    <property type="evidence" value="ECO:0007669"/>
    <property type="project" value="UniProtKB-KW"/>
</dbReference>
<dbReference type="AlphaFoldDB" id="A0A6L6XPD7"/>